<evidence type="ECO:0000256" key="1">
    <source>
        <dbReference type="SAM" id="MobiDB-lite"/>
    </source>
</evidence>
<feature type="region of interest" description="Disordered" evidence="1">
    <location>
        <begin position="25"/>
        <end position="61"/>
    </location>
</feature>
<evidence type="ECO:0000313" key="2">
    <source>
        <dbReference type="EMBL" id="DAD81583.1"/>
    </source>
</evidence>
<accession>A0A8S5MHR6</accession>
<proteinExistence type="predicted"/>
<sequence length="61" mass="6589">MAEFINSLTGTRMWVAPEREAEYRLAGHRPVDDSGAGAKPTPAPARKAPRAAAKTRTTPKK</sequence>
<feature type="compositionally biased region" description="Low complexity" evidence="1">
    <location>
        <begin position="38"/>
        <end position="61"/>
    </location>
</feature>
<organism evidence="2">
    <name type="scientific">Siphoviridae sp. ct7es18</name>
    <dbReference type="NCBI Taxonomy" id="2826166"/>
    <lineage>
        <taxon>Viruses</taxon>
        <taxon>Duplodnaviria</taxon>
        <taxon>Heunggongvirae</taxon>
        <taxon>Uroviricota</taxon>
        <taxon>Caudoviricetes</taxon>
    </lineage>
</organism>
<dbReference type="EMBL" id="BK014903">
    <property type="protein sequence ID" value="DAD81583.1"/>
    <property type="molecule type" value="Genomic_DNA"/>
</dbReference>
<reference evidence="2" key="1">
    <citation type="journal article" date="2021" name="Proc. Natl. Acad. Sci. U.S.A.">
        <title>A Catalog of Tens of Thousands of Viruses from Human Metagenomes Reveals Hidden Associations with Chronic Diseases.</title>
        <authorList>
            <person name="Tisza M.J."/>
            <person name="Buck C.B."/>
        </authorList>
    </citation>
    <scope>NUCLEOTIDE SEQUENCE</scope>
    <source>
        <strain evidence="2">Ct7es18</strain>
    </source>
</reference>
<name>A0A8S5MHR6_9CAUD</name>
<protein>
    <submittedName>
        <fullName evidence="2">Uncharacterized protein</fullName>
    </submittedName>
</protein>